<dbReference type="KEGG" id="vte:BHY08_00635"/>
<evidence type="ECO:0000256" key="2">
    <source>
        <dbReference type="ARBA" id="ARBA00022490"/>
    </source>
</evidence>
<evidence type="ECO:0000313" key="6">
    <source>
        <dbReference type="Proteomes" id="UP000191200"/>
    </source>
</evidence>
<organism evidence="5 6">
    <name type="scientific">Vagococcus teuberi</name>
    <dbReference type="NCBI Taxonomy" id="519472"/>
    <lineage>
        <taxon>Bacteria</taxon>
        <taxon>Bacillati</taxon>
        <taxon>Bacillota</taxon>
        <taxon>Bacilli</taxon>
        <taxon>Lactobacillales</taxon>
        <taxon>Enterococcaceae</taxon>
        <taxon>Vagococcus</taxon>
    </lineage>
</organism>
<dbReference type="Gene3D" id="3.40.109.10">
    <property type="entry name" value="NADH Oxidase"/>
    <property type="match status" value="1"/>
</dbReference>
<dbReference type="EMBL" id="CP017267">
    <property type="protein sequence ID" value="APB30460.1"/>
    <property type="molecule type" value="Genomic_DNA"/>
</dbReference>
<accession>A0A1J0A3E4</accession>
<dbReference type="OrthoDB" id="9810617at2"/>
<protein>
    <submittedName>
        <fullName evidence="5">Nitroreductase</fullName>
    </submittedName>
</protein>
<evidence type="ECO:0000259" key="4">
    <source>
        <dbReference type="Pfam" id="PF00881"/>
    </source>
</evidence>
<dbReference type="CDD" id="cd02140">
    <property type="entry name" value="Frm2-like"/>
    <property type="match status" value="1"/>
</dbReference>
<dbReference type="PANTHER" id="PTHR43035">
    <property type="entry name" value="FATTY ACID REPRESSION MUTANT PROTEIN 2-RELATED"/>
    <property type="match status" value="1"/>
</dbReference>
<dbReference type="SUPFAM" id="SSF55469">
    <property type="entry name" value="FMN-dependent nitroreductase-like"/>
    <property type="match status" value="1"/>
</dbReference>
<name>A0A1J0A3E4_9ENTE</name>
<feature type="domain" description="Nitroreductase" evidence="4">
    <location>
        <begin position="8"/>
        <end position="176"/>
    </location>
</feature>
<dbReference type="FunFam" id="3.40.109.10:FF:000001">
    <property type="entry name" value="Nitroreductase family"/>
    <property type="match status" value="1"/>
</dbReference>
<dbReference type="Pfam" id="PF00881">
    <property type="entry name" value="Nitroreductase"/>
    <property type="match status" value="1"/>
</dbReference>
<dbReference type="GO" id="GO:0034599">
    <property type="term" value="P:cellular response to oxidative stress"/>
    <property type="evidence" value="ECO:0007669"/>
    <property type="project" value="InterPro"/>
</dbReference>
<dbReference type="InterPro" id="IPR033877">
    <property type="entry name" value="Frm2/Hbn1"/>
</dbReference>
<gene>
    <name evidence="5" type="ORF">BHY08_00635</name>
</gene>
<dbReference type="STRING" id="519472.BHY08_00635"/>
<keyword evidence="2" id="KW-0963">Cytoplasm</keyword>
<keyword evidence="6" id="KW-1185">Reference proteome</keyword>
<dbReference type="Proteomes" id="UP000191200">
    <property type="component" value="Chromosome"/>
</dbReference>
<dbReference type="GO" id="GO:0016491">
    <property type="term" value="F:oxidoreductase activity"/>
    <property type="evidence" value="ECO:0007669"/>
    <property type="project" value="UniProtKB-KW"/>
</dbReference>
<reference evidence="5 6" key="1">
    <citation type="submission" date="2016-09" db="EMBL/GenBank/DDBJ databases">
        <title>Vagococcus teuberi sp. nov., isolated from the Malian artisanal sour milk fene.</title>
        <authorList>
            <person name="Wullschleger S."/>
            <person name="Seifert C."/>
            <person name="Baumgartner S."/>
            <person name="Lacroix C."/>
            <person name="Bonfoh B."/>
            <person name="Stevens M.J."/>
            <person name="Meile L."/>
        </authorList>
    </citation>
    <scope>NUCLEOTIDE SEQUENCE [LARGE SCALE GENOMIC DNA]</scope>
    <source>
        <strain evidence="5 6">DSM 21459</strain>
    </source>
</reference>
<dbReference type="InterPro" id="IPR029479">
    <property type="entry name" value="Nitroreductase"/>
</dbReference>
<comment type="subcellular location">
    <subcellularLocation>
        <location evidence="1">Cytoplasm</location>
    </subcellularLocation>
</comment>
<sequence>MSNFVNLLKQRRSIYDLGKNTPLTNDEIVDLVTEVVRESPTAFNSQTQRVVFLFDDAHEKLWSMTEGLLEPLTPPEAFENTKEKLKSFAKGKATILFFEDTDIVKGLQEQFALYAENFPIWSEQASGLTQSNVWTALTEKNIGANLQHYNPIIDESVAKEWDTPANWKLRAQLVIGSIESPALEKEYMENNDRFKVFK</sequence>
<dbReference type="InterPro" id="IPR000415">
    <property type="entry name" value="Nitroreductase-like"/>
</dbReference>
<dbReference type="AlphaFoldDB" id="A0A1J0A3E4"/>
<dbReference type="GO" id="GO:0005737">
    <property type="term" value="C:cytoplasm"/>
    <property type="evidence" value="ECO:0007669"/>
    <property type="project" value="UniProtKB-SubCell"/>
</dbReference>
<dbReference type="RefSeq" id="WP_071456025.1">
    <property type="nucleotide sequence ID" value="NZ_CABJEN010000035.1"/>
</dbReference>
<dbReference type="PANTHER" id="PTHR43035:SF1">
    <property type="entry name" value="FATTY ACID REPRESSION MUTANT PROTEIN 2-RELATED"/>
    <property type="match status" value="1"/>
</dbReference>
<proteinExistence type="predicted"/>
<keyword evidence="3" id="KW-0560">Oxidoreductase</keyword>
<evidence type="ECO:0000256" key="3">
    <source>
        <dbReference type="ARBA" id="ARBA00023002"/>
    </source>
</evidence>
<evidence type="ECO:0000256" key="1">
    <source>
        <dbReference type="ARBA" id="ARBA00004496"/>
    </source>
</evidence>
<evidence type="ECO:0000313" key="5">
    <source>
        <dbReference type="EMBL" id="APB30460.1"/>
    </source>
</evidence>